<accession>A0A9P7M8M9</accession>
<feature type="compositionally biased region" description="Polar residues" evidence="1">
    <location>
        <begin position="1"/>
        <end position="18"/>
    </location>
</feature>
<proteinExistence type="predicted"/>
<dbReference type="Proteomes" id="UP000706124">
    <property type="component" value="Unassembled WGS sequence"/>
</dbReference>
<sequence>MTSQGNLPALSPPTSDESPNNDERESSKDGRQWTSAGVFGFLGFDNEKHLALRNTTAKLMAPTLKQVSEFRAVKFPQRSWRYSTTLRSQAQRIRDVWPISEEILDALSDAQRTGFMEKHGTRGSRIIDGDIF</sequence>
<feature type="compositionally biased region" description="Basic and acidic residues" evidence="1">
    <location>
        <begin position="21"/>
        <end position="31"/>
    </location>
</feature>
<protein>
    <submittedName>
        <fullName evidence="2">Uncharacterized protein</fullName>
    </submittedName>
</protein>
<dbReference type="EMBL" id="SRPO01000389">
    <property type="protein sequence ID" value="KAG5933187.1"/>
    <property type="molecule type" value="Genomic_DNA"/>
</dbReference>
<reference evidence="2 3" key="1">
    <citation type="journal article" date="2020" name="bioRxiv">
        <title>Whole genome comparisons of ergot fungi reveals the divergence and evolution of species within the genus Claviceps are the result of varying mechanisms driving genome evolution and host range expansion.</title>
        <authorList>
            <person name="Wyka S.A."/>
            <person name="Mondo S.J."/>
            <person name="Liu M."/>
            <person name="Dettman J."/>
            <person name="Nalam V."/>
            <person name="Broders K.D."/>
        </authorList>
    </citation>
    <scope>NUCLEOTIDE SEQUENCE [LARGE SCALE GENOMIC DNA]</scope>
    <source>
        <strain evidence="2 3">CCC 1485</strain>
    </source>
</reference>
<comment type="caution">
    <text evidence="2">The sequence shown here is derived from an EMBL/GenBank/DDBJ whole genome shotgun (WGS) entry which is preliminary data.</text>
</comment>
<dbReference type="OrthoDB" id="4953265at2759"/>
<evidence type="ECO:0000313" key="3">
    <source>
        <dbReference type="Proteomes" id="UP000706124"/>
    </source>
</evidence>
<dbReference type="AlphaFoldDB" id="A0A9P7M8M9"/>
<keyword evidence="3" id="KW-1185">Reference proteome</keyword>
<feature type="region of interest" description="Disordered" evidence="1">
    <location>
        <begin position="1"/>
        <end position="32"/>
    </location>
</feature>
<organism evidence="2 3">
    <name type="scientific">Claviceps pazoutovae</name>
    <dbReference type="NCBI Taxonomy" id="1649127"/>
    <lineage>
        <taxon>Eukaryota</taxon>
        <taxon>Fungi</taxon>
        <taxon>Dikarya</taxon>
        <taxon>Ascomycota</taxon>
        <taxon>Pezizomycotina</taxon>
        <taxon>Sordariomycetes</taxon>
        <taxon>Hypocreomycetidae</taxon>
        <taxon>Hypocreales</taxon>
        <taxon>Clavicipitaceae</taxon>
        <taxon>Claviceps</taxon>
    </lineage>
</organism>
<evidence type="ECO:0000313" key="2">
    <source>
        <dbReference type="EMBL" id="KAG5933187.1"/>
    </source>
</evidence>
<gene>
    <name evidence="2" type="ORF">E4U60_004634</name>
</gene>
<name>A0A9P7M8M9_9HYPO</name>
<evidence type="ECO:0000256" key="1">
    <source>
        <dbReference type="SAM" id="MobiDB-lite"/>
    </source>
</evidence>